<evidence type="ECO:0000256" key="5">
    <source>
        <dbReference type="SAM" id="MobiDB-lite"/>
    </source>
</evidence>
<proteinExistence type="predicted"/>
<keyword evidence="8" id="KW-1185">Reference proteome</keyword>
<accession>A0ABP9D2H3</accession>
<dbReference type="InterPro" id="IPR036188">
    <property type="entry name" value="FAD/NAD-bd_sf"/>
</dbReference>
<sequence>MSDSRRVVVAGGGIGGLAAAAALASSGFAVTVLERAGHIGDVGSGLLLYQNGIAAADAISARLGAGIRSAGHVVGPDDVRLLMDSAGQVLAREPIGEVGRRLGLPQVPILRTALQDLLLREAAAAGADIRLGTALEGYGQDGGRVSVSLSDGTVLDADVLVAADGLNSVVRAAMLRDGPPQYLGYTSVRGRAVGSELHPRAFVVNGLGTQIFVAPAGRKTLYWTAKITAPRGVWPAMGQRGALAALLDRVADWHEPVVRMIRGADPADLSVTDIHDRDPVSRWVDGRVALLGDAAHPMAPAMGQGANTALEDAVVLAESLASCADPGEALLRYQEQRVERTARIVLHSRRQGAVDQGASQEQARARDGAMKSRGRKDAATFDVVDWRPGTTGSLTA</sequence>
<comment type="caution">
    <text evidence="7">The sequence shown here is derived from an EMBL/GenBank/DDBJ whole genome shotgun (WGS) entry which is preliminary data.</text>
</comment>
<evidence type="ECO:0000256" key="4">
    <source>
        <dbReference type="ARBA" id="ARBA00023002"/>
    </source>
</evidence>
<evidence type="ECO:0000313" key="8">
    <source>
        <dbReference type="Proteomes" id="UP001501265"/>
    </source>
</evidence>
<evidence type="ECO:0000256" key="3">
    <source>
        <dbReference type="ARBA" id="ARBA00022827"/>
    </source>
</evidence>
<feature type="region of interest" description="Disordered" evidence="5">
    <location>
        <begin position="349"/>
        <end position="396"/>
    </location>
</feature>
<dbReference type="Proteomes" id="UP001501265">
    <property type="component" value="Unassembled WGS sequence"/>
</dbReference>
<feature type="domain" description="FAD-binding" evidence="6">
    <location>
        <begin position="6"/>
        <end position="345"/>
    </location>
</feature>
<feature type="compositionally biased region" description="Basic and acidic residues" evidence="5">
    <location>
        <begin position="363"/>
        <end position="379"/>
    </location>
</feature>
<dbReference type="Pfam" id="PF01494">
    <property type="entry name" value="FAD_binding_3"/>
    <property type="match status" value="1"/>
</dbReference>
<organism evidence="7 8">
    <name type="scientific">Streptomyces ziwulingensis</name>
    <dbReference type="NCBI Taxonomy" id="1045501"/>
    <lineage>
        <taxon>Bacteria</taxon>
        <taxon>Bacillati</taxon>
        <taxon>Actinomycetota</taxon>
        <taxon>Actinomycetes</taxon>
        <taxon>Kitasatosporales</taxon>
        <taxon>Streptomycetaceae</taxon>
        <taxon>Streptomyces</taxon>
    </lineage>
</organism>
<dbReference type="EMBL" id="BAABIG010000087">
    <property type="protein sequence ID" value="GAA4823245.1"/>
    <property type="molecule type" value="Genomic_DNA"/>
</dbReference>
<keyword evidence="4" id="KW-0560">Oxidoreductase</keyword>
<reference evidence="8" key="1">
    <citation type="journal article" date="2019" name="Int. J. Syst. Evol. Microbiol.">
        <title>The Global Catalogue of Microorganisms (GCM) 10K type strain sequencing project: providing services to taxonomists for standard genome sequencing and annotation.</title>
        <authorList>
            <consortium name="The Broad Institute Genomics Platform"/>
            <consortium name="The Broad Institute Genome Sequencing Center for Infectious Disease"/>
            <person name="Wu L."/>
            <person name="Ma J."/>
        </authorList>
    </citation>
    <scope>NUCLEOTIDE SEQUENCE [LARGE SCALE GENOMIC DNA]</scope>
    <source>
        <strain evidence="8">JCM 18081</strain>
    </source>
</reference>
<keyword evidence="2" id="KW-0285">Flavoprotein</keyword>
<evidence type="ECO:0000259" key="6">
    <source>
        <dbReference type="Pfam" id="PF01494"/>
    </source>
</evidence>
<evidence type="ECO:0000313" key="7">
    <source>
        <dbReference type="EMBL" id="GAA4823245.1"/>
    </source>
</evidence>
<dbReference type="InterPro" id="IPR002938">
    <property type="entry name" value="FAD-bd"/>
</dbReference>
<protein>
    <submittedName>
        <fullName evidence="7">NAD(P)/FAD-dependent oxidoreductase</fullName>
    </submittedName>
</protein>
<evidence type="ECO:0000256" key="2">
    <source>
        <dbReference type="ARBA" id="ARBA00022630"/>
    </source>
</evidence>
<dbReference type="PRINTS" id="PR00420">
    <property type="entry name" value="RNGMNOXGNASE"/>
</dbReference>
<dbReference type="InterPro" id="IPR006311">
    <property type="entry name" value="TAT_signal"/>
</dbReference>
<name>A0ABP9D2H3_9ACTN</name>
<gene>
    <name evidence="7" type="ORF">GCM10023220_65940</name>
</gene>
<dbReference type="SUPFAM" id="SSF51905">
    <property type="entry name" value="FAD/NAD(P)-binding domain"/>
    <property type="match status" value="1"/>
</dbReference>
<dbReference type="Gene3D" id="3.50.50.60">
    <property type="entry name" value="FAD/NAD(P)-binding domain"/>
    <property type="match status" value="1"/>
</dbReference>
<dbReference type="RefSeq" id="WP_345624353.1">
    <property type="nucleotide sequence ID" value="NZ_BAABIG010000087.1"/>
</dbReference>
<dbReference type="PANTHER" id="PTHR46496">
    <property type="match status" value="1"/>
</dbReference>
<comment type="cofactor">
    <cofactor evidence="1">
        <name>FAD</name>
        <dbReference type="ChEBI" id="CHEBI:57692"/>
    </cofactor>
</comment>
<keyword evidence="3" id="KW-0274">FAD</keyword>
<evidence type="ECO:0000256" key="1">
    <source>
        <dbReference type="ARBA" id="ARBA00001974"/>
    </source>
</evidence>
<dbReference type="PROSITE" id="PS51318">
    <property type="entry name" value="TAT"/>
    <property type="match status" value="1"/>
</dbReference>
<dbReference type="PANTHER" id="PTHR46496:SF1">
    <property type="entry name" value="ZEAXANTHIN EPOXIDASE, CHLOROPLASTIC"/>
    <property type="match status" value="1"/>
</dbReference>